<dbReference type="Proteomes" id="UP000199682">
    <property type="component" value="Unassembled WGS sequence"/>
</dbReference>
<evidence type="ECO:0000313" key="1">
    <source>
        <dbReference type="EMBL" id="SDN13446.1"/>
    </source>
</evidence>
<name>A0A1G9YYM9_9PSEU</name>
<evidence type="ECO:0000313" key="2">
    <source>
        <dbReference type="Proteomes" id="UP000199682"/>
    </source>
</evidence>
<protein>
    <submittedName>
        <fullName evidence="1">Mobilisation protein (MobC)</fullName>
    </submittedName>
</protein>
<dbReference type="AlphaFoldDB" id="A0A1G9YYM9"/>
<accession>A0A1G9YYM9</accession>
<gene>
    <name evidence="1" type="ORF">SAMN04488074_1368</name>
</gene>
<organism evidence="1 2">
    <name type="scientific">Lentzea albidocapillata subsp. violacea</name>
    <dbReference type="NCBI Taxonomy" id="128104"/>
    <lineage>
        <taxon>Bacteria</taxon>
        <taxon>Bacillati</taxon>
        <taxon>Actinomycetota</taxon>
        <taxon>Actinomycetes</taxon>
        <taxon>Pseudonocardiales</taxon>
        <taxon>Pseudonocardiaceae</taxon>
        <taxon>Lentzea</taxon>
    </lineage>
</organism>
<proteinExistence type="predicted"/>
<dbReference type="EMBL" id="FNET01000036">
    <property type="protein sequence ID" value="SDN13446.1"/>
    <property type="molecule type" value="Genomic_DNA"/>
</dbReference>
<reference evidence="2" key="1">
    <citation type="submission" date="2016-10" db="EMBL/GenBank/DDBJ databases">
        <authorList>
            <person name="Varghese N."/>
            <person name="Submissions S."/>
        </authorList>
    </citation>
    <scope>NUCLEOTIDE SEQUENCE [LARGE SCALE GENOMIC DNA]</scope>
    <source>
        <strain evidence="2">DSM 44796</strain>
    </source>
</reference>
<sequence length="115" mass="12283">MLVKLNDDEYEKISGRAAAAGLTSASFLALLGIQDVPDSAAPAKLTDVQLRALAAELYAIKRILRGAGTNLNQMAATANTTGEIDPTALLHAARAIKTQPRLDALLDEIRQVFPW</sequence>